<organism evidence="1 2">
    <name type="scientific">Catharanthus roseus</name>
    <name type="common">Madagascar periwinkle</name>
    <name type="synonym">Vinca rosea</name>
    <dbReference type="NCBI Taxonomy" id="4058"/>
    <lineage>
        <taxon>Eukaryota</taxon>
        <taxon>Viridiplantae</taxon>
        <taxon>Streptophyta</taxon>
        <taxon>Embryophyta</taxon>
        <taxon>Tracheophyta</taxon>
        <taxon>Spermatophyta</taxon>
        <taxon>Magnoliopsida</taxon>
        <taxon>eudicotyledons</taxon>
        <taxon>Gunneridae</taxon>
        <taxon>Pentapetalae</taxon>
        <taxon>asterids</taxon>
        <taxon>lamiids</taxon>
        <taxon>Gentianales</taxon>
        <taxon>Apocynaceae</taxon>
        <taxon>Rauvolfioideae</taxon>
        <taxon>Vinceae</taxon>
        <taxon>Catharanthinae</taxon>
        <taxon>Catharanthus</taxon>
    </lineage>
</organism>
<protein>
    <submittedName>
        <fullName evidence="1">Uncharacterized protein</fullName>
    </submittedName>
</protein>
<proteinExistence type="predicted"/>
<keyword evidence="2" id="KW-1185">Reference proteome</keyword>
<sequence length="181" mass="21066">MGNASIESIIIGFGLDGVLFDNLHDRCLRKFVENVGYVSSFLDTFVEKFDFLKLTYVLFSKSAFEEKSFHGLAIFYRKYIKDFSTISSSLMDVPEKKTEFPWQIFLHLNEIASNQVPYFITLYSSLEVDYGFKLLTSFDLIPFFIGHVLCLDEKMHMKLIKYIHSRNHDGVHANNKKFGMK</sequence>
<comment type="caution">
    <text evidence="1">The sequence shown here is derived from an EMBL/GenBank/DDBJ whole genome shotgun (WGS) entry which is preliminary data.</text>
</comment>
<dbReference type="Proteomes" id="UP001060085">
    <property type="component" value="Linkage Group LG01"/>
</dbReference>
<dbReference type="EMBL" id="CM044701">
    <property type="protein sequence ID" value="KAI5681129.1"/>
    <property type="molecule type" value="Genomic_DNA"/>
</dbReference>
<name>A0ACC0C8B0_CATRO</name>
<gene>
    <name evidence="1" type="ORF">M9H77_02356</name>
</gene>
<evidence type="ECO:0000313" key="1">
    <source>
        <dbReference type="EMBL" id="KAI5681129.1"/>
    </source>
</evidence>
<accession>A0ACC0C8B0</accession>
<reference evidence="2" key="1">
    <citation type="journal article" date="2023" name="Nat. Plants">
        <title>Single-cell RNA sequencing provides a high-resolution roadmap for understanding the multicellular compartmentation of specialized metabolism.</title>
        <authorList>
            <person name="Sun S."/>
            <person name="Shen X."/>
            <person name="Li Y."/>
            <person name="Li Y."/>
            <person name="Wang S."/>
            <person name="Li R."/>
            <person name="Zhang H."/>
            <person name="Shen G."/>
            <person name="Guo B."/>
            <person name="Wei J."/>
            <person name="Xu J."/>
            <person name="St-Pierre B."/>
            <person name="Chen S."/>
            <person name="Sun C."/>
        </authorList>
    </citation>
    <scope>NUCLEOTIDE SEQUENCE [LARGE SCALE GENOMIC DNA]</scope>
</reference>
<evidence type="ECO:0000313" key="2">
    <source>
        <dbReference type="Proteomes" id="UP001060085"/>
    </source>
</evidence>